<dbReference type="InterPro" id="IPR036390">
    <property type="entry name" value="WH_DNA-bd_sf"/>
</dbReference>
<dbReference type="Gene3D" id="1.10.10.10">
    <property type="entry name" value="Winged helix-like DNA-binding domain superfamily/Winged helix DNA-binding domain"/>
    <property type="match status" value="1"/>
</dbReference>
<organism evidence="6 7">
    <name type="scientific">Pelosinus propionicus DSM 13327</name>
    <dbReference type="NCBI Taxonomy" id="1123291"/>
    <lineage>
        <taxon>Bacteria</taxon>
        <taxon>Bacillati</taxon>
        <taxon>Bacillota</taxon>
        <taxon>Negativicutes</taxon>
        <taxon>Selenomonadales</taxon>
        <taxon>Sporomusaceae</taxon>
        <taxon>Pelosinus</taxon>
    </lineage>
</organism>
<evidence type="ECO:0000256" key="2">
    <source>
        <dbReference type="ARBA" id="ARBA00023015"/>
    </source>
</evidence>
<gene>
    <name evidence="6" type="ORF">SAMN04490355_101475</name>
</gene>
<keyword evidence="3 6" id="KW-0238">DNA-binding</keyword>
<proteinExistence type="inferred from homology"/>
<keyword evidence="7" id="KW-1185">Reference proteome</keyword>
<dbReference type="PRINTS" id="PR00039">
    <property type="entry name" value="HTHLYSR"/>
</dbReference>
<evidence type="ECO:0000256" key="3">
    <source>
        <dbReference type="ARBA" id="ARBA00023125"/>
    </source>
</evidence>
<evidence type="ECO:0000313" key="7">
    <source>
        <dbReference type="Proteomes" id="UP000199520"/>
    </source>
</evidence>
<keyword evidence="2" id="KW-0805">Transcription regulation</keyword>
<dbReference type="GO" id="GO:0003677">
    <property type="term" value="F:DNA binding"/>
    <property type="evidence" value="ECO:0007669"/>
    <property type="project" value="UniProtKB-KW"/>
</dbReference>
<dbReference type="PANTHER" id="PTHR30346">
    <property type="entry name" value="TRANSCRIPTIONAL DUAL REGULATOR HCAR-RELATED"/>
    <property type="match status" value="1"/>
</dbReference>
<dbReference type="SUPFAM" id="SSF46785">
    <property type="entry name" value="Winged helix' DNA-binding domain"/>
    <property type="match status" value="1"/>
</dbReference>
<dbReference type="AlphaFoldDB" id="A0A1I4JX61"/>
<dbReference type="PROSITE" id="PS50931">
    <property type="entry name" value="HTH_LYSR"/>
    <property type="match status" value="1"/>
</dbReference>
<dbReference type="Proteomes" id="UP000199520">
    <property type="component" value="Unassembled WGS sequence"/>
</dbReference>
<feature type="domain" description="HTH lysR-type" evidence="5">
    <location>
        <begin position="2"/>
        <end position="59"/>
    </location>
</feature>
<dbReference type="FunFam" id="1.10.10.10:FF:000001">
    <property type="entry name" value="LysR family transcriptional regulator"/>
    <property type="match status" value="1"/>
</dbReference>
<dbReference type="STRING" id="1123291.SAMN04490355_101475"/>
<evidence type="ECO:0000313" key="6">
    <source>
        <dbReference type="EMBL" id="SFL70817.1"/>
    </source>
</evidence>
<protein>
    <submittedName>
        <fullName evidence="6">DNA-binding transcriptional regulator, LysR family</fullName>
    </submittedName>
</protein>
<dbReference type="InterPro" id="IPR000847">
    <property type="entry name" value="LysR_HTH_N"/>
</dbReference>
<dbReference type="EMBL" id="FOTS01000014">
    <property type="protein sequence ID" value="SFL70817.1"/>
    <property type="molecule type" value="Genomic_DNA"/>
</dbReference>
<name>A0A1I4JX61_9FIRM</name>
<dbReference type="SUPFAM" id="SSF53850">
    <property type="entry name" value="Periplasmic binding protein-like II"/>
    <property type="match status" value="1"/>
</dbReference>
<dbReference type="PANTHER" id="PTHR30346:SF28">
    <property type="entry name" value="HTH-TYPE TRANSCRIPTIONAL REGULATOR CYNR"/>
    <property type="match status" value="1"/>
</dbReference>
<keyword evidence="4" id="KW-0804">Transcription</keyword>
<dbReference type="Gene3D" id="3.40.190.290">
    <property type="match status" value="1"/>
</dbReference>
<comment type="similarity">
    <text evidence="1">Belongs to the LysR transcriptional regulatory family.</text>
</comment>
<dbReference type="GO" id="GO:0032993">
    <property type="term" value="C:protein-DNA complex"/>
    <property type="evidence" value="ECO:0007669"/>
    <property type="project" value="TreeGrafter"/>
</dbReference>
<dbReference type="InterPro" id="IPR036388">
    <property type="entry name" value="WH-like_DNA-bd_sf"/>
</dbReference>
<evidence type="ECO:0000256" key="4">
    <source>
        <dbReference type="ARBA" id="ARBA00023163"/>
    </source>
</evidence>
<evidence type="ECO:0000256" key="1">
    <source>
        <dbReference type="ARBA" id="ARBA00009437"/>
    </source>
</evidence>
<accession>A0A1I4JX61</accession>
<dbReference type="Pfam" id="PF00126">
    <property type="entry name" value="HTH_1"/>
    <property type="match status" value="1"/>
</dbReference>
<dbReference type="InterPro" id="IPR005119">
    <property type="entry name" value="LysR_subst-bd"/>
</dbReference>
<dbReference type="GO" id="GO:0003700">
    <property type="term" value="F:DNA-binding transcription factor activity"/>
    <property type="evidence" value="ECO:0007669"/>
    <property type="project" value="InterPro"/>
</dbReference>
<dbReference type="Pfam" id="PF03466">
    <property type="entry name" value="LysR_substrate"/>
    <property type="match status" value="1"/>
</dbReference>
<dbReference type="RefSeq" id="WP_090935887.1">
    <property type="nucleotide sequence ID" value="NZ_FOTS01000014.1"/>
</dbReference>
<dbReference type="OrthoDB" id="9803714at2"/>
<reference evidence="7" key="1">
    <citation type="submission" date="2016-10" db="EMBL/GenBank/DDBJ databases">
        <authorList>
            <person name="Varghese N."/>
            <person name="Submissions S."/>
        </authorList>
    </citation>
    <scope>NUCLEOTIDE SEQUENCE [LARGE SCALE GENOMIC DNA]</scope>
    <source>
        <strain evidence="7">DSM 13327</strain>
    </source>
</reference>
<dbReference type="CDD" id="cd05466">
    <property type="entry name" value="PBP2_LTTR_substrate"/>
    <property type="match status" value="1"/>
</dbReference>
<sequence>MISLREIQYFLAIAQEGNITTAAQRLHMAQPPLSRQMKQLEDNLGTKLFERGHRKIQLTEAGRLLRNRAEQLLKLMDTTVKEIRDIDSGAYGTLSIGTASSSGVTILPKVARIFRNHYPDLKFELWEGESIRIIELLNAGLIEIGLVRFSFDTDTYESIELPKEPLVIAIHKDNVGILEEAGDSIPLQKLIDQPLMIHRKYEIIITEHCQQAGFNPYLLCKSDDIMPILAWADANVGLAIVPRAAIGLIPNTNLVFKTISDPCINIASAVIWMRNRHLSAAARHFLTLFTTITQAPSPQS</sequence>
<evidence type="ECO:0000259" key="5">
    <source>
        <dbReference type="PROSITE" id="PS50931"/>
    </source>
</evidence>